<dbReference type="AlphaFoldDB" id="A0A517YRM7"/>
<evidence type="ECO:0000313" key="2">
    <source>
        <dbReference type="EMBL" id="QDU32874.1"/>
    </source>
</evidence>
<dbReference type="RefSeq" id="WP_145075104.1">
    <property type="nucleotide sequence ID" value="NZ_CP036425.1"/>
</dbReference>
<reference evidence="2 3" key="1">
    <citation type="submission" date="2019-02" db="EMBL/GenBank/DDBJ databases">
        <title>Deep-cultivation of Planctomycetes and their phenomic and genomic characterization uncovers novel biology.</title>
        <authorList>
            <person name="Wiegand S."/>
            <person name="Jogler M."/>
            <person name="Boedeker C."/>
            <person name="Pinto D."/>
            <person name="Vollmers J."/>
            <person name="Rivas-Marin E."/>
            <person name="Kohn T."/>
            <person name="Peeters S.H."/>
            <person name="Heuer A."/>
            <person name="Rast P."/>
            <person name="Oberbeckmann S."/>
            <person name="Bunk B."/>
            <person name="Jeske O."/>
            <person name="Meyerdierks A."/>
            <person name="Storesund J.E."/>
            <person name="Kallscheuer N."/>
            <person name="Luecker S."/>
            <person name="Lage O.M."/>
            <person name="Pohl T."/>
            <person name="Merkel B.J."/>
            <person name="Hornburger P."/>
            <person name="Mueller R.-W."/>
            <person name="Bruemmer F."/>
            <person name="Labrenz M."/>
            <person name="Spormann A.M."/>
            <person name="Op den Camp H."/>
            <person name="Overmann J."/>
            <person name="Amann R."/>
            <person name="Jetten M.S.M."/>
            <person name="Mascher T."/>
            <person name="Medema M.H."/>
            <person name="Devos D.P."/>
            <person name="Kaster A.-K."/>
            <person name="Ovreas L."/>
            <person name="Rohde M."/>
            <person name="Galperin M.Y."/>
            <person name="Jogler C."/>
        </authorList>
    </citation>
    <scope>NUCLEOTIDE SEQUENCE [LARGE SCALE GENOMIC DNA]</scope>
    <source>
        <strain evidence="2 3">KS4</strain>
    </source>
</reference>
<keyword evidence="3" id="KW-1185">Reference proteome</keyword>
<sequence precursor="true">MTTKTVKSSSILTAFAALTITLPLAGCANFSFQKRAVEASPQAPIQRATMVTTEMDQICNLNNEQLAQIQEINLKCAEKCDRDLQNTKLSPEQRERTVLRNWNLKNVKYQSVLTPKQYIAWHNRSDDMFSQANNVAIRPQKQHNASAADTVTATN</sequence>
<dbReference type="Proteomes" id="UP000317369">
    <property type="component" value="Chromosome"/>
</dbReference>
<keyword evidence="1" id="KW-0732">Signal</keyword>
<proteinExistence type="predicted"/>
<evidence type="ECO:0008006" key="4">
    <source>
        <dbReference type="Google" id="ProtNLM"/>
    </source>
</evidence>
<evidence type="ECO:0000256" key="1">
    <source>
        <dbReference type="SAM" id="SignalP"/>
    </source>
</evidence>
<dbReference type="EMBL" id="CP036425">
    <property type="protein sequence ID" value="QDU32874.1"/>
    <property type="molecule type" value="Genomic_DNA"/>
</dbReference>
<dbReference type="KEGG" id="pcor:KS4_09130"/>
<accession>A0A517YRM7</accession>
<feature type="chain" id="PRO_5021921045" description="Lipoprotein" evidence="1">
    <location>
        <begin position="26"/>
        <end position="155"/>
    </location>
</feature>
<organism evidence="2 3">
    <name type="scientific">Poriferisphaera corsica</name>
    <dbReference type="NCBI Taxonomy" id="2528020"/>
    <lineage>
        <taxon>Bacteria</taxon>
        <taxon>Pseudomonadati</taxon>
        <taxon>Planctomycetota</taxon>
        <taxon>Phycisphaerae</taxon>
        <taxon>Phycisphaerales</taxon>
        <taxon>Phycisphaeraceae</taxon>
        <taxon>Poriferisphaera</taxon>
    </lineage>
</organism>
<protein>
    <recommendedName>
        <fullName evidence="4">Lipoprotein</fullName>
    </recommendedName>
</protein>
<name>A0A517YRM7_9BACT</name>
<evidence type="ECO:0000313" key="3">
    <source>
        <dbReference type="Proteomes" id="UP000317369"/>
    </source>
</evidence>
<gene>
    <name evidence="2" type="ORF">KS4_09130</name>
</gene>
<feature type="signal peptide" evidence="1">
    <location>
        <begin position="1"/>
        <end position="25"/>
    </location>
</feature>